<feature type="domain" description="N-acetyltransferase" evidence="1">
    <location>
        <begin position="114"/>
        <end position="182"/>
    </location>
</feature>
<dbReference type="PANTHER" id="PTHR42791">
    <property type="entry name" value="GNAT FAMILY ACETYLTRANSFERASE"/>
    <property type="match status" value="1"/>
</dbReference>
<dbReference type="SUPFAM" id="SSF55729">
    <property type="entry name" value="Acyl-CoA N-acyltransferases (Nat)"/>
    <property type="match status" value="1"/>
</dbReference>
<dbReference type="AlphaFoldDB" id="A0A9Q9AIY6"/>
<evidence type="ECO:0000313" key="3">
    <source>
        <dbReference type="Proteomes" id="UP001056384"/>
    </source>
</evidence>
<dbReference type="InterPro" id="IPR000182">
    <property type="entry name" value="GNAT_dom"/>
</dbReference>
<organism evidence="2 3">
    <name type="scientific">Septoria linicola</name>
    <dbReference type="NCBI Taxonomy" id="215465"/>
    <lineage>
        <taxon>Eukaryota</taxon>
        <taxon>Fungi</taxon>
        <taxon>Dikarya</taxon>
        <taxon>Ascomycota</taxon>
        <taxon>Pezizomycotina</taxon>
        <taxon>Dothideomycetes</taxon>
        <taxon>Dothideomycetidae</taxon>
        <taxon>Mycosphaerellales</taxon>
        <taxon>Mycosphaerellaceae</taxon>
        <taxon>Septoria</taxon>
    </lineage>
</organism>
<dbReference type="Pfam" id="PF00583">
    <property type="entry name" value="Acetyltransf_1"/>
    <property type="match status" value="1"/>
</dbReference>
<sequence>MPVIAIPAEDADFDRIFEITSLAFARNEPVWDVMYPAHWTPAGRAKGSARMLKLHQTIPETTFIKAVDTETGEILGMSKWNIFQNYTPKRSEVPSDVYETEEDRRYAQGIVDCFIKDRNQAIIERNGNVVSLDILTVDPAHHRKKVGDVMVKWGTQKADELGFDAIVESSVPGRGLYEKNGFVWQKDVVVQAEGWAEDDKERPAGAYAWLVREKRK</sequence>
<evidence type="ECO:0000259" key="1">
    <source>
        <dbReference type="Pfam" id="PF00583"/>
    </source>
</evidence>
<accession>A0A9Q9AIY6</accession>
<proteinExistence type="predicted"/>
<dbReference type="Gene3D" id="3.40.630.30">
    <property type="match status" value="1"/>
</dbReference>
<dbReference type="InterPro" id="IPR052523">
    <property type="entry name" value="Trichothecene_AcTrans"/>
</dbReference>
<dbReference type="GO" id="GO:0016747">
    <property type="term" value="F:acyltransferase activity, transferring groups other than amino-acyl groups"/>
    <property type="evidence" value="ECO:0007669"/>
    <property type="project" value="InterPro"/>
</dbReference>
<dbReference type="OrthoDB" id="4738875at2759"/>
<evidence type="ECO:0000313" key="2">
    <source>
        <dbReference type="EMBL" id="USW48699.1"/>
    </source>
</evidence>
<keyword evidence="3" id="KW-1185">Reference proteome</keyword>
<dbReference type="PANTHER" id="PTHR42791:SF14">
    <property type="entry name" value="N-ACETYLTRANSFERASE DOMAIN-CONTAINING PROTEIN"/>
    <property type="match status" value="1"/>
</dbReference>
<dbReference type="EMBL" id="CP099418">
    <property type="protein sequence ID" value="USW48699.1"/>
    <property type="molecule type" value="Genomic_DNA"/>
</dbReference>
<dbReference type="InterPro" id="IPR016181">
    <property type="entry name" value="Acyl_CoA_acyltransferase"/>
</dbReference>
<name>A0A9Q9AIY6_9PEZI</name>
<protein>
    <submittedName>
        <fullName evidence="2">GNAT domain, acyl-CoA N-acyltransferase</fullName>
    </submittedName>
</protein>
<dbReference type="Proteomes" id="UP001056384">
    <property type="component" value="Chromosome 1"/>
</dbReference>
<reference evidence="2" key="1">
    <citation type="submission" date="2022-06" db="EMBL/GenBank/DDBJ databases">
        <title>Complete genome sequences of two strains of the flax pathogen Septoria linicola.</title>
        <authorList>
            <person name="Lapalu N."/>
            <person name="Simon A."/>
            <person name="Demenou B."/>
            <person name="Paumier D."/>
            <person name="Guillot M.-P."/>
            <person name="Gout L."/>
            <person name="Valade R."/>
        </authorList>
    </citation>
    <scope>NUCLEOTIDE SEQUENCE</scope>
    <source>
        <strain evidence="2">SE15195</strain>
    </source>
</reference>
<gene>
    <name evidence="2" type="ORF">Slin15195_G020180</name>
</gene>